<dbReference type="Pfam" id="PF21010">
    <property type="entry name" value="HA2_C"/>
    <property type="match status" value="1"/>
</dbReference>
<evidence type="ECO:0000256" key="12">
    <source>
        <dbReference type="ARBA" id="ARBA00022871"/>
    </source>
</evidence>
<protein>
    <recommendedName>
        <fullName evidence="17">ATP-dependent RNA helicase TDRD9</fullName>
        <ecNumber evidence="4">3.6.4.13</ecNumber>
    </recommendedName>
    <alternativeName>
        <fullName evidence="18">Tudor domain-containing protein 9</fullName>
    </alternativeName>
</protein>
<gene>
    <name evidence="22" type="ORF">SNE40_009404</name>
</gene>
<evidence type="ECO:0000259" key="20">
    <source>
        <dbReference type="PROSITE" id="PS51192"/>
    </source>
</evidence>
<comment type="catalytic activity">
    <reaction evidence="16">
        <text>ATP + H2O = ADP + phosphate + H(+)</text>
        <dbReference type="Rhea" id="RHEA:13065"/>
        <dbReference type="ChEBI" id="CHEBI:15377"/>
        <dbReference type="ChEBI" id="CHEBI:15378"/>
        <dbReference type="ChEBI" id="CHEBI:30616"/>
        <dbReference type="ChEBI" id="CHEBI:43474"/>
        <dbReference type="ChEBI" id="CHEBI:456216"/>
        <dbReference type="EC" id="3.6.4.13"/>
    </reaction>
</comment>
<keyword evidence="9" id="KW-0378">Hydrolase</keyword>
<dbReference type="EC" id="3.6.4.13" evidence="4"/>
<comment type="similarity">
    <text evidence="3">Belongs to the DEAD box helicase family. DEAH subfamily.</text>
</comment>
<feature type="domain" description="Helicase C-terminal" evidence="21">
    <location>
        <begin position="372"/>
        <end position="555"/>
    </location>
</feature>
<evidence type="ECO:0000256" key="17">
    <source>
        <dbReference type="ARBA" id="ARBA00074173"/>
    </source>
</evidence>
<dbReference type="GO" id="GO:0005634">
    <property type="term" value="C:nucleus"/>
    <property type="evidence" value="ECO:0007669"/>
    <property type="project" value="UniProtKB-SubCell"/>
</dbReference>
<dbReference type="InterPro" id="IPR002999">
    <property type="entry name" value="Tudor"/>
</dbReference>
<dbReference type="FunFam" id="3.40.50.300:FF:001113">
    <property type="entry name" value="ATP-dependent RNA helicase TDRD9"/>
    <property type="match status" value="1"/>
</dbReference>
<evidence type="ECO:0000256" key="4">
    <source>
        <dbReference type="ARBA" id="ARBA00012552"/>
    </source>
</evidence>
<keyword evidence="15" id="KW-0469">Meiosis</keyword>
<dbReference type="PROSITE" id="PS51192">
    <property type="entry name" value="HELICASE_ATP_BIND_1"/>
    <property type="match status" value="1"/>
</dbReference>
<evidence type="ECO:0000256" key="16">
    <source>
        <dbReference type="ARBA" id="ARBA00047984"/>
    </source>
</evidence>
<dbReference type="InterPro" id="IPR011545">
    <property type="entry name" value="DEAD/DEAH_box_helicase_dom"/>
</dbReference>
<evidence type="ECO:0000256" key="13">
    <source>
        <dbReference type="ARBA" id="ARBA00023158"/>
    </source>
</evidence>
<dbReference type="InterPro" id="IPR027417">
    <property type="entry name" value="P-loop_NTPase"/>
</dbReference>
<keyword evidence="5" id="KW-0217">Developmental protein</keyword>
<dbReference type="GO" id="GO:0007283">
    <property type="term" value="P:spermatogenesis"/>
    <property type="evidence" value="ECO:0007669"/>
    <property type="project" value="UniProtKB-KW"/>
</dbReference>
<keyword evidence="14" id="KW-0539">Nucleus</keyword>
<comment type="caution">
    <text evidence="22">The sequence shown here is derived from an EMBL/GenBank/DDBJ whole genome shotgun (WGS) entry which is preliminary data.</text>
</comment>
<dbReference type="Gene3D" id="2.40.50.90">
    <property type="match status" value="1"/>
</dbReference>
<proteinExistence type="inferred from homology"/>
<dbReference type="InterPro" id="IPR001650">
    <property type="entry name" value="Helicase_C-like"/>
</dbReference>
<dbReference type="Gene3D" id="1.20.120.1080">
    <property type="match status" value="1"/>
</dbReference>
<dbReference type="Pfam" id="PF00567">
    <property type="entry name" value="TUDOR"/>
    <property type="match status" value="1"/>
</dbReference>
<keyword evidence="10" id="KW-0347">Helicase</keyword>
<dbReference type="Pfam" id="PF00271">
    <property type="entry name" value="Helicase_C"/>
    <property type="match status" value="1"/>
</dbReference>
<feature type="domain" description="Tudor" evidence="19">
    <location>
        <begin position="972"/>
        <end position="1038"/>
    </location>
</feature>
<keyword evidence="12" id="KW-0744">Spermatogenesis</keyword>
<dbReference type="InterPro" id="IPR014001">
    <property type="entry name" value="Helicase_ATP-bd"/>
</dbReference>
<dbReference type="Gene3D" id="3.40.50.300">
    <property type="entry name" value="P-loop containing nucleotide triphosphate hydrolases"/>
    <property type="match status" value="2"/>
</dbReference>
<evidence type="ECO:0000259" key="19">
    <source>
        <dbReference type="PROSITE" id="PS50304"/>
    </source>
</evidence>
<dbReference type="InterPro" id="IPR007502">
    <property type="entry name" value="Helicase-assoc_dom"/>
</dbReference>
<comment type="subcellular location">
    <subcellularLocation>
        <location evidence="2">Cytoplasm</location>
    </subcellularLocation>
    <subcellularLocation>
        <location evidence="1">Nucleus</location>
    </subcellularLocation>
</comment>
<keyword evidence="23" id="KW-1185">Reference proteome</keyword>
<evidence type="ECO:0000256" key="9">
    <source>
        <dbReference type="ARBA" id="ARBA00022801"/>
    </source>
</evidence>
<evidence type="ECO:0000256" key="18">
    <source>
        <dbReference type="ARBA" id="ARBA00081664"/>
    </source>
</evidence>
<evidence type="ECO:0000256" key="1">
    <source>
        <dbReference type="ARBA" id="ARBA00004123"/>
    </source>
</evidence>
<evidence type="ECO:0000256" key="8">
    <source>
        <dbReference type="ARBA" id="ARBA00022782"/>
    </source>
</evidence>
<dbReference type="SMART" id="SM00490">
    <property type="entry name" value="HELICc"/>
    <property type="match status" value="1"/>
</dbReference>
<dbReference type="PANTHER" id="PTHR18934">
    <property type="entry name" value="ATP-DEPENDENT RNA HELICASE"/>
    <property type="match status" value="1"/>
</dbReference>
<dbReference type="GO" id="GO:0030154">
    <property type="term" value="P:cell differentiation"/>
    <property type="evidence" value="ECO:0007669"/>
    <property type="project" value="UniProtKB-KW"/>
</dbReference>
<dbReference type="GO" id="GO:0003723">
    <property type="term" value="F:RNA binding"/>
    <property type="evidence" value="ECO:0007669"/>
    <property type="project" value="TreeGrafter"/>
</dbReference>
<dbReference type="Gene3D" id="2.30.30.140">
    <property type="match status" value="1"/>
</dbReference>
<feature type="domain" description="Helicase ATP-binding" evidence="20">
    <location>
        <begin position="157"/>
        <end position="323"/>
    </location>
</feature>
<dbReference type="FunFam" id="1.20.120.1080:FF:000081">
    <property type="entry name" value="Tudor domain containing 9"/>
    <property type="match status" value="1"/>
</dbReference>
<dbReference type="GO" id="GO:0003724">
    <property type="term" value="F:RNA helicase activity"/>
    <property type="evidence" value="ECO:0007669"/>
    <property type="project" value="UniProtKB-EC"/>
</dbReference>
<dbReference type="EMBL" id="JAZGQO010000007">
    <property type="protein sequence ID" value="KAK6181577.1"/>
    <property type="molecule type" value="Genomic_DNA"/>
</dbReference>
<evidence type="ECO:0000313" key="22">
    <source>
        <dbReference type="EMBL" id="KAK6181577.1"/>
    </source>
</evidence>
<reference evidence="22 23" key="1">
    <citation type="submission" date="2024-01" db="EMBL/GenBank/DDBJ databases">
        <title>The genome of the rayed Mediterranean limpet Patella caerulea (Linnaeus, 1758).</title>
        <authorList>
            <person name="Anh-Thu Weber A."/>
            <person name="Halstead-Nussloch G."/>
        </authorList>
    </citation>
    <scope>NUCLEOTIDE SEQUENCE [LARGE SCALE GENOMIC DNA]</scope>
    <source>
        <strain evidence="22">AATW-2023a</strain>
        <tissue evidence="22">Whole specimen</tissue>
    </source>
</reference>
<dbReference type="PROSITE" id="PS50304">
    <property type="entry name" value="TUDOR"/>
    <property type="match status" value="1"/>
</dbReference>
<evidence type="ECO:0000313" key="23">
    <source>
        <dbReference type="Proteomes" id="UP001347796"/>
    </source>
</evidence>
<keyword evidence="11" id="KW-0067">ATP-binding</keyword>
<evidence type="ECO:0000256" key="5">
    <source>
        <dbReference type="ARBA" id="ARBA00022473"/>
    </source>
</evidence>
<dbReference type="InterPro" id="IPR035437">
    <property type="entry name" value="SNase_OB-fold_sf"/>
</dbReference>
<dbReference type="Pfam" id="PF00270">
    <property type="entry name" value="DEAD"/>
    <property type="match status" value="1"/>
</dbReference>
<keyword evidence="8" id="KW-0221">Differentiation</keyword>
<dbReference type="GO" id="GO:0005737">
    <property type="term" value="C:cytoplasm"/>
    <property type="evidence" value="ECO:0007669"/>
    <property type="project" value="UniProtKB-SubCell"/>
</dbReference>
<dbReference type="SMART" id="SM00847">
    <property type="entry name" value="HA2"/>
    <property type="match status" value="1"/>
</dbReference>
<keyword evidence="7" id="KW-0547">Nucleotide-binding</keyword>
<dbReference type="FunFam" id="3.40.50.300:FF:000946">
    <property type="entry name" value="putative ATP-dependent RNA helicase TDRD9"/>
    <property type="match status" value="1"/>
</dbReference>
<name>A0AAN8JNS2_PATCE</name>
<dbReference type="PROSITE" id="PS51194">
    <property type="entry name" value="HELICASE_CTER"/>
    <property type="match status" value="1"/>
</dbReference>
<evidence type="ECO:0000256" key="7">
    <source>
        <dbReference type="ARBA" id="ARBA00022741"/>
    </source>
</evidence>
<dbReference type="SMART" id="SM00333">
    <property type="entry name" value="TUDOR"/>
    <property type="match status" value="1"/>
</dbReference>
<evidence type="ECO:0000256" key="2">
    <source>
        <dbReference type="ARBA" id="ARBA00004496"/>
    </source>
</evidence>
<keyword evidence="6" id="KW-0963">Cytoplasm</keyword>
<evidence type="ECO:0000256" key="3">
    <source>
        <dbReference type="ARBA" id="ARBA00008792"/>
    </source>
</evidence>
<dbReference type="GO" id="GO:0016787">
    <property type="term" value="F:hydrolase activity"/>
    <property type="evidence" value="ECO:0007669"/>
    <property type="project" value="UniProtKB-KW"/>
</dbReference>
<dbReference type="PANTHER" id="PTHR18934:SF113">
    <property type="entry name" value="ATP-DEPENDENT RNA HELICASE TDRD9"/>
    <property type="match status" value="1"/>
</dbReference>
<evidence type="ECO:0000256" key="11">
    <source>
        <dbReference type="ARBA" id="ARBA00022840"/>
    </source>
</evidence>
<dbReference type="GO" id="GO:0031047">
    <property type="term" value="P:regulatory ncRNA-mediated gene silencing"/>
    <property type="evidence" value="ECO:0007669"/>
    <property type="project" value="UniProtKB-KW"/>
</dbReference>
<dbReference type="SUPFAM" id="SSF52540">
    <property type="entry name" value="P-loop containing nucleoside triphosphate hydrolases"/>
    <property type="match status" value="1"/>
</dbReference>
<dbReference type="GO" id="GO:0005524">
    <property type="term" value="F:ATP binding"/>
    <property type="evidence" value="ECO:0007669"/>
    <property type="project" value="UniProtKB-KW"/>
</dbReference>
<keyword evidence="13" id="KW-0943">RNA-mediated gene silencing</keyword>
<dbReference type="SUPFAM" id="SSF63748">
    <property type="entry name" value="Tudor/PWWP/MBT"/>
    <property type="match status" value="1"/>
</dbReference>
<dbReference type="SMART" id="SM00487">
    <property type="entry name" value="DEXDc"/>
    <property type="match status" value="1"/>
</dbReference>
<evidence type="ECO:0000256" key="10">
    <source>
        <dbReference type="ARBA" id="ARBA00022806"/>
    </source>
</evidence>
<evidence type="ECO:0000256" key="6">
    <source>
        <dbReference type="ARBA" id="ARBA00022490"/>
    </source>
</evidence>
<dbReference type="Proteomes" id="UP001347796">
    <property type="component" value="Unassembled WGS sequence"/>
</dbReference>
<dbReference type="CDD" id="cd18791">
    <property type="entry name" value="SF2_C_RHA"/>
    <property type="match status" value="1"/>
</dbReference>
<sequence>MSSIAEVTLDQIDDWFVVGKKPSAPVKSVPKSKTGGRIFDGKTGEARVGKAPGYAVLYPDKRTADINQRNYAKVYQEEEEQNLLRHTMPTGQDHVESIPGVMDQLELDSTIAGSVSGSVAMPDELIPANATDVYRNYQFTPQTKIDLPISNHRDEIIATIESNQVTVIQGSTGSGKTTQVPQYLLDHYAKENRYCNIVVTQPRRIAAMSIAKRVCNERSWALGTVCGYQVGLDRKASEDTRILYCTTGVLREKIVGEKSMAQFTHVILDEIHERDQESDFALLMVRKLLRTNSRNVKVVLMSATLDSKQFAEYFALPIRDRLEPAPVINVEGRVFRVSEFYANDLSPALGPLPDLDDRKACLTDEALDMAVKLIQELDVLEIKELGKDNLTGFAPVRGSVLVFLPGYGEITDVFDQLCPLESKHCLKIIPLHSSITSEEQNRVFEPPHKGYRKIILSTNIAESSITVTDIKYVIDFCLTKNLVCDQDTNYTHLQMEWASKSNCTQRKGRAGRVSNGRAYFMVTQKFFEDCLPDHGVPEMQRCPLESLVLKTKIFDMGEPKAILGLALSPPRLDEIERTVLNLKEAGALATGVHGITSKHDGDLTYIGRVLADLPLDIRIGKLLVLGHVFGLLEECIIIGAALSLKSIFARPFKAKLEAYKHKQGWSDSSLSDCLAILNAYKVWDEKRKMHEFKRAGQGERKWGELNFIQIRRMNEVSELVKEIEQRLQRFSIEKSRQRPNFKKDIKDPQERLLLKIVIAGAFYPNYFMKTESDETEAIKQLSNNDAMNTVMVKGLPANQGMLYRETLETMFRKCYATETPIISFEETKAFISFPWKINTTYDHKVHQGVYTAIKLRYLRIPLEIEVYSREDANQLMNQLQEAKDSAIEDGRLRTNRVMATETTIGEQVVTESMVVPAPGPENPFSIICVTEVVECGHFWSQYVNAERFQELKFIQDNLNYNQGSRLLPLSGQLRLGTYCAAAYKENDSVAFYRGRIEGITNDSDPRTQKVHVFFVDYGNSEWTPRSSLRALPDDFASIPFQAVECFLCGIRPSTVKCPDGVWSREANSKFRDKVLGKNMFIQIYSVVRDTIRVELLDKLQNGLEYSINQDLIRRGFADNAEEPFLSKQSHDQRELESMTLGSNTTLDKDIAAKQGFLSVHLAPDKVVRKRGKKMKLVGPTSPLEISFYSMTALGRLRIARIDQDSVNSVAIDDEPQNKQSRMMVASFVGLNPTGQSMIARDTTIMPLINGLPSLLTLLFTPVAEFRTDRKRERYIGAICGLGFDPHTGQAILPDHDIELTFDTKIDDEDIVKINGIRMAINIAIGSQNTVAGWGPDAVYKLQKRARENLIQLIQRRREPMEPCNYNRAFSWNMVDPFYVLDHALPLDEDYSMLNPHCAIALVEEESRKSDELKKHVEKLHEFSKSHRRESMKCLLCNVICQTPQLLALHLQTRKHTDKENTLFSMYSN</sequence>
<organism evidence="22 23">
    <name type="scientific">Patella caerulea</name>
    <name type="common">Rayed Mediterranean limpet</name>
    <dbReference type="NCBI Taxonomy" id="87958"/>
    <lineage>
        <taxon>Eukaryota</taxon>
        <taxon>Metazoa</taxon>
        <taxon>Spiralia</taxon>
        <taxon>Lophotrochozoa</taxon>
        <taxon>Mollusca</taxon>
        <taxon>Gastropoda</taxon>
        <taxon>Patellogastropoda</taxon>
        <taxon>Patelloidea</taxon>
        <taxon>Patellidae</taxon>
        <taxon>Patella</taxon>
    </lineage>
</organism>
<dbReference type="GO" id="GO:0051321">
    <property type="term" value="P:meiotic cell cycle"/>
    <property type="evidence" value="ECO:0007669"/>
    <property type="project" value="UniProtKB-KW"/>
</dbReference>
<evidence type="ECO:0000256" key="14">
    <source>
        <dbReference type="ARBA" id="ARBA00023242"/>
    </source>
</evidence>
<evidence type="ECO:0000259" key="21">
    <source>
        <dbReference type="PROSITE" id="PS51194"/>
    </source>
</evidence>
<evidence type="ECO:0000256" key="15">
    <source>
        <dbReference type="ARBA" id="ARBA00023254"/>
    </source>
</evidence>
<accession>A0AAN8JNS2</accession>